<evidence type="ECO:0000256" key="1">
    <source>
        <dbReference type="SAM" id="MobiDB-lite"/>
    </source>
</evidence>
<protein>
    <submittedName>
        <fullName evidence="2">Not available</fullName>
    </submittedName>
</protein>
<feature type="region of interest" description="Disordered" evidence="1">
    <location>
        <begin position="1"/>
        <end position="31"/>
    </location>
</feature>
<organism evidence="2 3">
    <name type="scientific">Pontoporia blainvillei</name>
    <name type="common">Franciscana</name>
    <name type="synonym">Delphinus blainvillei</name>
    <dbReference type="NCBI Taxonomy" id="48723"/>
    <lineage>
        <taxon>Eukaryota</taxon>
        <taxon>Metazoa</taxon>
        <taxon>Chordata</taxon>
        <taxon>Craniata</taxon>
        <taxon>Vertebrata</taxon>
        <taxon>Euteleostomi</taxon>
        <taxon>Mammalia</taxon>
        <taxon>Eutheria</taxon>
        <taxon>Laurasiatheria</taxon>
        <taxon>Artiodactyla</taxon>
        <taxon>Whippomorpha</taxon>
        <taxon>Cetacea</taxon>
        <taxon>Odontoceti</taxon>
        <taxon>Pontoporiidae</taxon>
        <taxon>Pontoporia</taxon>
    </lineage>
</organism>
<proteinExistence type="predicted"/>
<evidence type="ECO:0000313" key="2">
    <source>
        <dbReference type="EMBL" id="NIG60989.1"/>
    </source>
</evidence>
<comment type="caution">
    <text evidence="2">The sequence shown here is derived from an EMBL/GenBank/DDBJ whole genome shotgun (WGS) entry which is preliminary data.</text>
</comment>
<name>A0ABX0S8I0_PONBL</name>
<keyword evidence="3" id="KW-1185">Reference proteome</keyword>
<feature type="region of interest" description="Disordered" evidence="1">
    <location>
        <begin position="212"/>
        <end position="260"/>
    </location>
</feature>
<gene>
    <name evidence="2" type="ORF">BU61_9159</name>
</gene>
<accession>A0ABX0S8I0</accession>
<sequence length="260" mass="27330">MWGQRRPTLSSKVSGLPLQESSPLGRWAGPTGASAHVPLPWKVPPELWTSGEWQLSPPGPQGSPHTSHVPTKTPAGVAAPICLSCRCLGPAPAGGPGQQPRSPEAGPPWVRGKRQLEEDGEPSAVWKRKSRARELASPIGRTASRRPQSLKRFLEVTPIVPCAAVVINTREHLSADVVDNPPGSHTANSQPEAEATFLLGCPAGAGLGLEGAAAPGGRIGREQPSCSRGHSEHRQEALVPAQDQCAGRGEGQLQELPQDI</sequence>
<dbReference type="Proteomes" id="UP001165941">
    <property type="component" value="Unassembled WGS sequence"/>
</dbReference>
<feature type="region of interest" description="Disordered" evidence="1">
    <location>
        <begin position="50"/>
        <end position="72"/>
    </location>
</feature>
<dbReference type="EMBL" id="PGGH01240133">
    <property type="protein sequence ID" value="NIG60989.1"/>
    <property type="molecule type" value="Genomic_DNA"/>
</dbReference>
<reference evidence="2" key="1">
    <citation type="submission" date="2018-05" db="EMBL/GenBank/DDBJ databases">
        <authorList>
            <person name="Pedro S.L.S."/>
            <person name="Freitas R.C."/>
            <person name="Barreto A.S."/>
            <person name="Lima A.O.S."/>
        </authorList>
    </citation>
    <scope>NUCLEOTIDE SEQUENCE</scope>
    <source>
        <strain evidence="2">BP203</strain>
        <tissue evidence="2">Muscle</tissue>
    </source>
</reference>
<evidence type="ECO:0000313" key="3">
    <source>
        <dbReference type="Proteomes" id="UP001165941"/>
    </source>
</evidence>
<feature type="region of interest" description="Disordered" evidence="1">
    <location>
        <begin position="92"/>
        <end position="129"/>
    </location>
</feature>